<keyword evidence="10" id="KW-1185">Reference proteome</keyword>
<dbReference type="InterPro" id="IPR029068">
    <property type="entry name" value="Glyas_Bleomycin-R_OHBP_Dase"/>
</dbReference>
<dbReference type="PROSITE" id="PS51819">
    <property type="entry name" value="VOC"/>
    <property type="match status" value="1"/>
</dbReference>
<evidence type="ECO:0000313" key="9">
    <source>
        <dbReference type="EMBL" id="KIX92998.1"/>
    </source>
</evidence>
<dbReference type="GO" id="GO:0008198">
    <property type="term" value="F:ferrous iron binding"/>
    <property type="evidence" value="ECO:0007669"/>
    <property type="project" value="InterPro"/>
</dbReference>
<evidence type="ECO:0000256" key="2">
    <source>
        <dbReference type="ARBA" id="ARBA00008784"/>
    </source>
</evidence>
<evidence type="ECO:0000256" key="4">
    <source>
        <dbReference type="ARBA" id="ARBA00022797"/>
    </source>
</evidence>
<dbReference type="PROSITE" id="PS00082">
    <property type="entry name" value="EXTRADIOL_DIOXYGENAS"/>
    <property type="match status" value="1"/>
</dbReference>
<dbReference type="GeneID" id="27717017"/>
<keyword evidence="5" id="KW-0223">Dioxygenase</keyword>
<comment type="cofactor">
    <cofactor evidence="1">
        <name>Fe(2+)</name>
        <dbReference type="ChEBI" id="CHEBI:29033"/>
    </cofactor>
</comment>
<dbReference type="InterPro" id="IPR004360">
    <property type="entry name" value="Glyas_Fos-R_dOase_dom"/>
</dbReference>
<dbReference type="RefSeq" id="XP_016627121.1">
    <property type="nucleotide sequence ID" value="XM_016781760.1"/>
</dbReference>
<reference evidence="9 10" key="1">
    <citation type="submission" date="2015-01" db="EMBL/GenBank/DDBJ databases">
        <title>The Genome Sequence of Fonsecaea multimorphosa CBS 102226.</title>
        <authorList>
            <consortium name="The Broad Institute Genomics Platform"/>
            <person name="Cuomo C."/>
            <person name="de Hoog S."/>
            <person name="Gorbushina A."/>
            <person name="Stielow B."/>
            <person name="Teixiera M."/>
            <person name="Abouelleil A."/>
            <person name="Chapman S.B."/>
            <person name="Priest M."/>
            <person name="Young S.K."/>
            <person name="Wortman J."/>
            <person name="Nusbaum C."/>
            <person name="Birren B."/>
        </authorList>
    </citation>
    <scope>NUCLEOTIDE SEQUENCE [LARGE SCALE GENOMIC DNA]</scope>
    <source>
        <strain evidence="9 10">CBS 102226</strain>
    </source>
</reference>
<dbReference type="VEuPathDB" id="FungiDB:Z520_11271"/>
<keyword evidence="3" id="KW-0479">Metal-binding</keyword>
<organism evidence="9 10">
    <name type="scientific">Fonsecaea multimorphosa CBS 102226</name>
    <dbReference type="NCBI Taxonomy" id="1442371"/>
    <lineage>
        <taxon>Eukaryota</taxon>
        <taxon>Fungi</taxon>
        <taxon>Dikarya</taxon>
        <taxon>Ascomycota</taxon>
        <taxon>Pezizomycotina</taxon>
        <taxon>Eurotiomycetes</taxon>
        <taxon>Chaetothyriomycetidae</taxon>
        <taxon>Chaetothyriales</taxon>
        <taxon>Herpotrichiellaceae</taxon>
        <taxon>Fonsecaea</taxon>
    </lineage>
</organism>
<keyword evidence="6" id="KW-0560">Oxidoreductase</keyword>
<dbReference type="AlphaFoldDB" id="A0A0D2K9D2"/>
<name>A0A0D2K9D2_9EURO</name>
<dbReference type="InterPro" id="IPR037523">
    <property type="entry name" value="VOC_core"/>
</dbReference>
<sequence length="203" mass="23455">MPEPVHPSYVGHFGLRTRPENFEAMIDWHVKFFGSKVVLKNNVAAFLTYDHEHHRLVIINDPDFKPIPSPGSTCGIYHIAFTLDSLEALATSYEEKKAHGILPHWPVNHGISTSMYYFDPDGNEFEMQVDNFASAQDVYEFMETSEFKENPIGVDFVPEEFVKRVRSGEDEASIKKRPVIGPRLARWQNSIYFKPDGKWRHEK</sequence>
<proteinExistence type="inferred from homology"/>
<dbReference type="Gene3D" id="3.10.180.10">
    <property type="entry name" value="2,3-Dihydroxybiphenyl 1,2-Dioxygenase, domain 1"/>
    <property type="match status" value="1"/>
</dbReference>
<dbReference type="EMBL" id="KN848098">
    <property type="protein sequence ID" value="KIX92998.1"/>
    <property type="molecule type" value="Genomic_DNA"/>
</dbReference>
<evidence type="ECO:0000256" key="7">
    <source>
        <dbReference type="ARBA" id="ARBA00023004"/>
    </source>
</evidence>
<dbReference type="InterPro" id="IPR000486">
    <property type="entry name" value="Xdiol_ring_cleave_dOase_1/2"/>
</dbReference>
<dbReference type="GO" id="GO:0051213">
    <property type="term" value="F:dioxygenase activity"/>
    <property type="evidence" value="ECO:0007669"/>
    <property type="project" value="UniProtKB-KW"/>
</dbReference>
<keyword evidence="4" id="KW-0058">Aromatic hydrocarbons catabolism</keyword>
<gene>
    <name evidence="9" type="ORF">Z520_11271</name>
</gene>
<feature type="domain" description="VOC" evidence="8">
    <location>
        <begin position="9"/>
        <end position="130"/>
    </location>
</feature>
<accession>A0A0D2K9D2</accession>
<comment type="similarity">
    <text evidence="2">Belongs to the extradiol ring-cleavage dioxygenase family.</text>
</comment>
<evidence type="ECO:0000313" key="10">
    <source>
        <dbReference type="Proteomes" id="UP000053411"/>
    </source>
</evidence>
<dbReference type="OrthoDB" id="5371818at2759"/>
<dbReference type="Pfam" id="PF00903">
    <property type="entry name" value="Glyoxalase"/>
    <property type="match status" value="1"/>
</dbReference>
<evidence type="ECO:0000256" key="1">
    <source>
        <dbReference type="ARBA" id="ARBA00001954"/>
    </source>
</evidence>
<dbReference type="Proteomes" id="UP000053411">
    <property type="component" value="Unassembled WGS sequence"/>
</dbReference>
<dbReference type="SUPFAM" id="SSF54593">
    <property type="entry name" value="Glyoxalase/Bleomycin resistance protein/Dihydroxybiphenyl dioxygenase"/>
    <property type="match status" value="1"/>
</dbReference>
<evidence type="ECO:0000256" key="6">
    <source>
        <dbReference type="ARBA" id="ARBA00023002"/>
    </source>
</evidence>
<protein>
    <recommendedName>
        <fullName evidence="8">VOC domain-containing protein</fullName>
    </recommendedName>
</protein>
<evidence type="ECO:0000256" key="5">
    <source>
        <dbReference type="ARBA" id="ARBA00022964"/>
    </source>
</evidence>
<keyword evidence="7" id="KW-0408">Iron</keyword>
<evidence type="ECO:0000259" key="8">
    <source>
        <dbReference type="PROSITE" id="PS51819"/>
    </source>
</evidence>
<evidence type="ECO:0000256" key="3">
    <source>
        <dbReference type="ARBA" id="ARBA00022723"/>
    </source>
</evidence>